<accession>D5RII5</accession>
<dbReference type="Proteomes" id="UP000005324">
    <property type="component" value="Unassembled WGS sequence"/>
</dbReference>
<keyword evidence="2" id="KW-1185">Reference proteome</keyword>
<feature type="non-terminal residue" evidence="1">
    <location>
        <position position="1"/>
    </location>
</feature>
<comment type="caution">
    <text evidence="1">The sequence shown here is derived from an EMBL/GenBank/DDBJ whole genome shotgun (WGS) entry which is preliminary data.</text>
</comment>
<sequence>PATEGQGIWESAATRLSSLVTVRRGEQVVWGDAISGEVEAARRALEAGDLPAAVQRIEALPEGPRGAMSGWLDQARGLLAARAALEELRAGGQG</sequence>
<dbReference type="AlphaFoldDB" id="D5RII5"/>
<protein>
    <submittedName>
        <fullName evidence="1">Uncharacterized protein</fullName>
    </submittedName>
</protein>
<gene>
    <name evidence="1" type="ORF">HMPREF0731_0895</name>
</gene>
<evidence type="ECO:0000313" key="2">
    <source>
        <dbReference type="Proteomes" id="UP000005324"/>
    </source>
</evidence>
<name>D5RII5_9PROT</name>
<proteinExistence type="predicted"/>
<dbReference type="HOGENOM" id="CLU_2391348_0_0_5"/>
<dbReference type="EMBL" id="ADVL01000155">
    <property type="protein sequence ID" value="EFH12884.1"/>
    <property type="molecule type" value="Genomic_DNA"/>
</dbReference>
<evidence type="ECO:0000313" key="1">
    <source>
        <dbReference type="EMBL" id="EFH12884.1"/>
    </source>
</evidence>
<reference evidence="1 2" key="1">
    <citation type="submission" date="2010-04" db="EMBL/GenBank/DDBJ databases">
        <authorList>
            <person name="Qin X."/>
            <person name="Bachman B."/>
            <person name="Battles P."/>
            <person name="Bell A."/>
            <person name="Bess C."/>
            <person name="Bickham C."/>
            <person name="Chaboub L."/>
            <person name="Chen D."/>
            <person name="Coyle M."/>
            <person name="Deiros D.R."/>
            <person name="Dinh H."/>
            <person name="Forbes L."/>
            <person name="Fowler G."/>
            <person name="Francisco L."/>
            <person name="Fu Q."/>
            <person name="Gubbala S."/>
            <person name="Hale W."/>
            <person name="Han Y."/>
            <person name="Hemphill L."/>
            <person name="Highlander S.K."/>
            <person name="Hirani K."/>
            <person name="Hogues M."/>
            <person name="Jackson L."/>
            <person name="Jakkamsetti A."/>
            <person name="Javaid M."/>
            <person name="Jiang H."/>
            <person name="Korchina V."/>
            <person name="Kovar C."/>
            <person name="Lara F."/>
            <person name="Lee S."/>
            <person name="Mata R."/>
            <person name="Mathew T."/>
            <person name="Moen C."/>
            <person name="Morales K."/>
            <person name="Munidasa M."/>
            <person name="Nazareth L."/>
            <person name="Ngo R."/>
            <person name="Nguyen L."/>
            <person name="Okwuonu G."/>
            <person name="Ongeri F."/>
            <person name="Patil S."/>
            <person name="Petrosino J."/>
            <person name="Pham C."/>
            <person name="Pham P."/>
            <person name="Pu L.-L."/>
            <person name="Puazo M."/>
            <person name="Raj R."/>
            <person name="Reid J."/>
            <person name="Rouhana J."/>
            <person name="Saada N."/>
            <person name="Shang Y."/>
            <person name="Simmons D."/>
            <person name="Thornton R."/>
            <person name="Warren J."/>
            <person name="Weissenberger G."/>
            <person name="Zhang J."/>
            <person name="Zhang L."/>
            <person name="Zhou C."/>
            <person name="Zhu D."/>
            <person name="Muzny D."/>
            <person name="Worley K."/>
            <person name="Gibbs R."/>
        </authorList>
    </citation>
    <scope>NUCLEOTIDE SEQUENCE [LARGE SCALE GENOMIC DNA]</scope>
    <source>
        <strain evidence="1 2">ATCC 49957</strain>
    </source>
</reference>
<organism evidence="1 2">
    <name type="scientific">Pseudoroseomonas cervicalis ATCC 49957</name>
    <dbReference type="NCBI Taxonomy" id="525371"/>
    <lineage>
        <taxon>Bacteria</taxon>
        <taxon>Pseudomonadati</taxon>
        <taxon>Pseudomonadota</taxon>
        <taxon>Alphaproteobacteria</taxon>
        <taxon>Acetobacterales</taxon>
        <taxon>Roseomonadaceae</taxon>
        <taxon>Roseomonas</taxon>
    </lineage>
</organism>